<accession>A0A0R2RI65</accession>
<evidence type="ECO:0000313" key="2">
    <source>
        <dbReference type="Proteomes" id="UP000051269"/>
    </source>
</evidence>
<gene>
    <name evidence="1" type="ORF">ABR82_00930</name>
</gene>
<evidence type="ECO:0008006" key="3">
    <source>
        <dbReference type="Google" id="ProtNLM"/>
    </source>
</evidence>
<comment type="caution">
    <text evidence="1">The sequence shown here is derived from an EMBL/GenBank/DDBJ whole genome shotgun (WGS) entry which is preliminary data.</text>
</comment>
<sequence>MSAASTKFPIRLLISGVFLAISSFRVFAQIEGSAGQQGAKPFTATVAIREGYDSNPLTQSYQSSSDIQSSTYSSVNPSLGYNYTGLQADASARYDFQGIYFPSINSSYDIQYNQTFTGQYTYAFDPRFSITIADNFNFFEQPIGGIQFGAGLAPVTQVNGSIINLGTIKADYRVTDRLSMVTRWNNQVLNTDGPASYAGNSGTIISGSDAQTNYMNNGAFQQFRLDLTPETIGTFTLDYQLFDYTSDQTFRDNQQFAITLGADHTFLPTLFFTGRAGIQLNDNFGTADNPRNVGAGGLNSGEQEINVYPFVSLSSTWSYGQQNSLSAGFSIQVQQSTQTTSSDSESYNLTLNSDHSFTEKLKLVQTLSVQLALYTPQFDQEQSLRIYGGYQGSGQQTVVNYNCKFSYAFYPYLSAELGYTFSTFQSYFDVNNSNSGSYNRNQVYLGVRGTY</sequence>
<reference evidence="1 2" key="1">
    <citation type="submission" date="2015-10" db="EMBL/GenBank/DDBJ databases">
        <title>Metagenome-Assembled Genomes uncover a global brackish microbiome.</title>
        <authorList>
            <person name="Hugerth L.W."/>
            <person name="Larsson J."/>
            <person name="Alneberg J."/>
            <person name="Lindh M.V."/>
            <person name="Legrand C."/>
            <person name="Pinhassi J."/>
            <person name="Andersson A.F."/>
        </authorList>
    </citation>
    <scope>NUCLEOTIDE SEQUENCE [LARGE SCALE GENOMIC DNA]</scope>
    <source>
        <strain evidence="1">BACL18 MAG-120507-bin52</strain>
    </source>
</reference>
<protein>
    <recommendedName>
        <fullName evidence="3">Outer membrane protein beta-barrel domain-containing protein</fullName>
    </recommendedName>
</protein>
<name>A0A0R2RI65_9BACT</name>
<dbReference type="EMBL" id="LIBO01000094">
    <property type="protein sequence ID" value="KRO62324.1"/>
    <property type="molecule type" value="Genomic_DNA"/>
</dbReference>
<proteinExistence type="predicted"/>
<evidence type="ECO:0000313" key="1">
    <source>
        <dbReference type="EMBL" id="KRO62324.1"/>
    </source>
</evidence>
<dbReference type="AlphaFoldDB" id="A0A0R2RI65"/>
<organism evidence="1 2">
    <name type="scientific">Verrucomicrobia subdivision 6 bacterium BACL9 MAG-120507-bin52</name>
    <dbReference type="NCBI Taxonomy" id="1655590"/>
    <lineage>
        <taxon>Bacteria</taxon>
        <taxon>Pseudomonadati</taxon>
        <taxon>Verrucomicrobiota</taxon>
        <taxon>Verrucomicrobiia</taxon>
        <taxon>Verrucomicrobiales</taxon>
        <taxon>Verrucomicrobia subdivision 6</taxon>
    </lineage>
</organism>
<dbReference type="Proteomes" id="UP000051269">
    <property type="component" value="Unassembled WGS sequence"/>
</dbReference>